<dbReference type="AlphaFoldDB" id="A0A1H3B1S8"/>
<dbReference type="GO" id="GO:0005886">
    <property type="term" value="C:plasma membrane"/>
    <property type="evidence" value="ECO:0007669"/>
    <property type="project" value="TreeGrafter"/>
</dbReference>
<accession>A0A1H3B1S8</accession>
<dbReference type="EMBL" id="FNOP01000027">
    <property type="protein sequence ID" value="SDX35892.1"/>
    <property type="molecule type" value="Genomic_DNA"/>
</dbReference>
<comment type="caution">
    <text evidence="6">The sequence shown here is derived from an EMBL/GenBank/DDBJ whole genome shotgun (WGS) entry which is preliminary data.</text>
</comment>
<proteinExistence type="predicted"/>
<dbReference type="InterPro" id="IPR001898">
    <property type="entry name" value="SLC13A/DASS"/>
</dbReference>
<feature type="transmembrane region" description="Helical" evidence="5">
    <location>
        <begin position="167"/>
        <end position="197"/>
    </location>
</feature>
<dbReference type="RefSeq" id="WP_074708530.1">
    <property type="nucleotide sequence ID" value="NZ_FNOP01000027.1"/>
</dbReference>
<feature type="transmembrane region" description="Helical" evidence="5">
    <location>
        <begin position="33"/>
        <end position="51"/>
    </location>
</feature>
<evidence type="ECO:0000256" key="1">
    <source>
        <dbReference type="ARBA" id="ARBA00004141"/>
    </source>
</evidence>
<sequence>MKRQTAVILGLLCMFLGKVLPPAGGLTPAGMQVLGIFAGVLIMWLTIAIHWPSLLGIAMLATVPGLSLNKLLAVSVGNSTFSFLLFTFMCTYALSKTPFVKRCAIGFICSRIARKGSWWFLISYCASVLIIGMFMSPVVLFVIYLPILDAICEELQLRNEDSLTNSLVLGQLICAEMSCGMTPIAHVFPIMALGFYSAATGKSIAYGDYMLFAVPVGLICFAALMLIFRFVLKPDMSKVANLDFDALEKTIPPMEKYEKMVLSICVAVVIMWIVPGFLKSSFPGIYQFFKNQGTAFPPLVGASLLCLLTLEGKPLLDFKEAVSKGVDWGSIIMAAGTLALGAAMTNKTVGITAWISQTIAPLLQSASAATMVLFIIAWASIQTNVSSNMVTVTVVTAIAIPLCNATNGAINTAVVCALIGMIASYAYATPPAHPAVALAIGSEKTTTGQVLKLGITMMIIAVLVTVAVGYPLGVAVLG</sequence>
<keyword evidence="2 5" id="KW-0812">Transmembrane</keyword>
<name>A0A1H3B1S8_ACIFE</name>
<evidence type="ECO:0000256" key="2">
    <source>
        <dbReference type="ARBA" id="ARBA00022692"/>
    </source>
</evidence>
<feature type="transmembrane region" description="Helical" evidence="5">
    <location>
        <begin position="71"/>
        <end position="95"/>
    </location>
</feature>
<feature type="transmembrane region" description="Helical" evidence="5">
    <location>
        <begin position="260"/>
        <end position="278"/>
    </location>
</feature>
<feature type="transmembrane region" description="Helical" evidence="5">
    <location>
        <begin position="299"/>
        <end position="316"/>
    </location>
</feature>
<evidence type="ECO:0000313" key="7">
    <source>
        <dbReference type="Proteomes" id="UP000182379"/>
    </source>
</evidence>
<evidence type="ECO:0000256" key="4">
    <source>
        <dbReference type="ARBA" id="ARBA00023136"/>
    </source>
</evidence>
<feature type="transmembrane region" description="Helical" evidence="5">
    <location>
        <begin position="410"/>
        <end position="428"/>
    </location>
</feature>
<feature type="transmembrane region" description="Helical" evidence="5">
    <location>
        <begin position="358"/>
        <end position="379"/>
    </location>
</feature>
<evidence type="ECO:0000313" key="6">
    <source>
        <dbReference type="EMBL" id="SDX35892.1"/>
    </source>
</evidence>
<dbReference type="PANTHER" id="PTHR10283">
    <property type="entry name" value="SOLUTE CARRIER FAMILY 13 MEMBER"/>
    <property type="match status" value="1"/>
</dbReference>
<evidence type="ECO:0000256" key="3">
    <source>
        <dbReference type="ARBA" id="ARBA00022989"/>
    </source>
</evidence>
<dbReference type="GO" id="GO:0022857">
    <property type="term" value="F:transmembrane transporter activity"/>
    <property type="evidence" value="ECO:0007669"/>
    <property type="project" value="InterPro"/>
</dbReference>
<feature type="transmembrane region" description="Helical" evidence="5">
    <location>
        <begin position="116"/>
        <end position="147"/>
    </location>
</feature>
<organism evidence="6 7">
    <name type="scientific">Acidaminococcus fermentans</name>
    <dbReference type="NCBI Taxonomy" id="905"/>
    <lineage>
        <taxon>Bacteria</taxon>
        <taxon>Bacillati</taxon>
        <taxon>Bacillota</taxon>
        <taxon>Negativicutes</taxon>
        <taxon>Acidaminococcales</taxon>
        <taxon>Acidaminococcaceae</taxon>
        <taxon>Acidaminococcus</taxon>
    </lineage>
</organism>
<feature type="transmembrane region" description="Helical" evidence="5">
    <location>
        <begin position="328"/>
        <end position="346"/>
    </location>
</feature>
<keyword evidence="4 5" id="KW-0472">Membrane</keyword>
<gene>
    <name evidence="6" type="ORF">SAMN05216495_1272</name>
</gene>
<dbReference type="Proteomes" id="UP000182379">
    <property type="component" value="Unassembled WGS sequence"/>
</dbReference>
<feature type="transmembrane region" description="Helical" evidence="5">
    <location>
        <begin position="6"/>
        <end position="26"/>
    </location>
</feature>
<feature type="transmembrane region" description="Helical" evidence="5">
    <location>
        <begin position="209"/>
        <end position="232"/>
    </location>
</feature>
<reference evidence="6 7" key="1">
    <citation type="submission" date="2016-10" db="EMBL/GenBank/DDBJ databases">
        <authorList>
            <person name="Varghese N."/>
            <person name="Submissions S."/>
        </authorList>
    </citation>
    <scope>NUCLEOTIDE SEQUENCE [LARGE SCALE GENOMIC DNA]</scope>
    <source>
        <strain evidence="6 7">WCC6</strain>
    </source>
</reference>
<protein>
    <submittedName>
        <fullName evidence="6">Solute carrier family 13 (Sodium-dependent dicarboxylate transporter), member 2/3/5</fullName>
    </submittedName>
</protein>
<keyword evidence="3 5" id="KW-1133">Transmembrane helix</keyword>
<feature type="transmembrane region" description="Helical" evidence="5">
    <location>
        <begin position="453"/>
        <end position="477"/>
    </location>
</feature>
<dbReference type="Pfam" id="PF00939">
    <property type="entry name" value="Na_sulph_symp"/>
    <property type="match status" value="1"/>
</dbReference>
<comment type="subcellular location">
    <subcellularLocation>
        <location evidence="1">Membrane</location>
        <topology evidence="1">Multi-pass membrane protein</topology>
    </subcellularLocation>
</comment>
<evidence type="ECO:0000256" key="5">
    <source>
        <dbReference type="SAM" id="Phobius"/>
    </source>
</evidence>